<keyword evidence="3" id="KW-0378">Hydrolase</keyword>
<dbReference type="Pfam" id="PF04616">
    <property type="entry name" value="Glyco_hydro_43"/>
    <property type="match status" value="1"/>
</dbReference>
<evidence type="ECO:0000256" key="5">
    <source>
        <dbReference type="ARBA" id="ARBA00023295"/>
    </source>
</evidence>
<dbReference type="Pfam" id="PF03422">
    <property type="entry name" value="CBM_6"/>
    <property type="match status" value="1"/>
</dbReference>
<gene>
    <name evidence="10" type="ORF">SODALDRAFT_357295</name>
</gene>
<keyword evidence="4" id="KW-0119">Carbohydrate metabolism</keyword>
<dbReference type="SUPFAM" id="SSF75005">
    <property type="entry name" value="Arabinanase/levansucrase/invertase"/>
    <property type="match status" value="1"/>
</dbReference>
<evidence type="ECO:0000259" key="9">
    <source>
        <dbReference type="PROSITE" id="PS51175"/>
    </source>
</evidence>
<dbReference type="Gene3D" id="2.60.120.260">
    <property type="entry name" value="Galactose-binding domain-like"/>
    <property type="match status" value="1"/>
</dbReference>
<dbReference type="Proteomes" id="UP000272025">
    <property type="component" value="Unassembled WGS sequence"/>
</dbReference>
<name>A0A3N2Q3B4_SODAK</name>
<dbReference type="CDD" id="cd18618">
    <property type="entry name" value="GH43_Xsa43E-like"/>
    <property type="match status" value="1"/>
</dbReference>
<dbReference type="InterPro" id="IPR023296">
    <property type="entry name" value="Glyco_hydro_beta-prop_sf"/>
</dbReference>
<dbReference type="Gene3D" id="2.115.10.20">
    <property type="entry name" value="Glycosyl hydrolase domain, family 43"/>
    <property type="match status" value="1"/>
</dbReference>
<evidence type="ECO:0000256" key="2">
    <source>
        <dbReference type="ARBA" id="ARBA00022729"/>
    </source>
</evidence>
<feature type="active site" description="Proton donor" evidence="6">
    <location>
        <position position="450"/>
    </location>
</feature>
<dbReference type="SUPFAM" id="SSF49785">
    <property type="entry name" value="Galactose-binding domain-like"/>
    <property type="match status" value="1"/>
</dbReference>
<dbReference type="EMBL" id="ML119052">
    <property type="protein sequence ID" value="ROT41261.1"/>
    <property type="molecule type" value="Genomic_DNA"/>
</dbReference>
<feature type="site" description="Important for catalytic activity, responsible for pKa modulation of the active site Glu and correct orientation of both the proton donor and substrate" evidence="7">
    <location>
        <position position="388"/>
    </location>
</feature>
<keyword evidence="11" id="KW-1185">Reference proteome</keyword>
<dbReference type="CDD" id="cd04084">
    <property type="entry name" value="CBM6_xylanase-like"/>
    <property type="match status" value="1"/>
</dbReference>
<evidence type="ECO:0000256" key="1">
    <source>
        <dbReference type="ARBA" id="ARBA00009865"/>
    </source>
</evidence>
<evidence type="ECO:0000256" key="3">
    <source>
        <dbReference type="ARBA" id="ARBA00022801"/>
    </source>
</evidence>
<feature type="domain" description="CBM6" evidence="9">
    <location>
        <begin position="565"/>
        <end position="709"/>
    </location>
</feature>
<evidence type="ECO:0000313" key="10">
    <source>
        <dbReference type="EMBL" id="ROT41261.1"/>
    </source>
</evidence>
<dbReference type="PANTHER" id="PTHR43772:SF2">
    <property type="entry name" value="PUTATIVE (AFU_ORTHOLOGUE AFUA_2G04480)-RELATED"/>
    <property type="match status" value="1"/>
</dbReference>
<dbReference type="GeneID" id="39582461"/>
<dbReference type="PANTHER" id="PTHR43772">
    <property type="entry name" value="ENDO-1,4-BETA-XYLANASE"/>
    <property type="match status" value="1"/>
</dbReference>
<proteinExistence type="inferred from homology"/>
<dbReference type="SMART" id="SM00606">
    <property type="entry name" value="CBD_IV"/>
    <property type="match status" value="1"/>
</dbReference>
<dbReference type="GO" id="GO:0004553">
    <property type="term" value="F:hydrolase activity, hydrolyzing O-glycosyl compounds"/>
    <property type="evidence" value="ECO:0007669"/>
    <property type="project" value="InterPro"/>
</dbReference>
<dbReference type="InterPro" id="IPR008979">
    <property type="entry name" value="Galactose-bd-like_sf"/>
</dbReference>
<comment type="similarity">
    <text evidence="1">Belongs to the glycosyl hydrolase 43 family.</text>
</comment>
<dbReference type="PROSITE" id="PS51175">
    <property type="entry name" value="CBM6"/>
    <property type="match status" value="1"/>
</dbReference>
<feature type="region of interest" description="Disordered" evidence="8">
    <location>
        <begin position="140"/>
        <end position="173"/>
    </location>
</feature>
<dbReference type="InterPro" id="IPR005084">
    <property type="entry name" value="CBM6"/>
</dbReference>
<sequence length="729" mass="81645">MTLEMRSLPQLRASSLFPMPSHWILPGKLAQKSTISSVGLGPHMAPSDHQSAIDECMRQVQLLNPKRPEGKMSAFTGPRSLFPPHLWGLKTCIQSPHLENHNPSPLPNLTIQKPGASLTAQFGIHSIHSIHVRCRAAAGRRAAPRQLAGTGTTVDAMNDDRRRESSGSRRQYPFRQDVQLQRRGSSMATVWWYLTKAPADQGPISLLSAPAFLPHLWKRSTSPLAAPEPLSQPAPSGQLVMVASMSWGAAAALIGLLHVVHADNPIVQTRYTADPAPIVHNGRVYVFTSHDEETARDFFDMRDWRLYSTDDMMNWLDHGSPLGLDAFDWVQSDAWAGQVVERDGQFFWYVPMSQIGGERGIGVAVAENITGPYRDAIGEPLVANNEIDPHTFIDDDGQAYIYWGNPGLWYAELNDDMISLKNDPVEVNLTTATFGPRRDYDSDRPSSYEEGPWVYKRDELYYILYAANCCDEDIRYSTAPTPRGPWTYRGVVMPPQSRAFTNHPGYVEFQGNNYFFYHNGALPRGGGYWRSVAVEQFMYNLDGTIPKLIMTEDGPSQLKHVNPYVRQEAELIAFSRGVSTEVCEDEGGGMNVNRIRQRDFIKVGGVDFGEEGACSLDVRIASGGNGGSIQVRLDNWERGRRVGECEVPSTGGWQNWETVTCEIDPEGAQGVHDLFFAFYPTEEDLVPMWPERPEDKGNVLFSFNWWKFESEAPAKNTKSIRRDEATLFL</sequence>
<evidence type="ECO:0000256" key="6">
    <source>
        <dbReference type="PIRSR" id="PIRSR606710-1"/>
    </source>
</evidence>
<dbReference type="OrthoDB" id="5211809at2759"/>
<evidence type="ECO:0000313" key="11">
    <source>
        <dbReference type="Proteomes" id="UP000272025"/>
    </source>
</evidence>
<dbReference type="InterPro" id="IPR006584">
    <property type="entry name" value="Cellulose-bd_IV"/>
</dbReference>
<dbReference type="GO" id="GO:0030246">
    <property type="term" value="F:carbohydrate binding"/>
    <property type="evidence" value="ECO:0007669"/>
    <property type="project" value="InterPro"/>
</dbReference>
<dbReference type="GO" id="GO:0005975">
    <property type="term" value="P:carbohydrate metabolic process"/>
    <property type="evidence" value="ECO:0007669"/>
    <property type="project" value="InterPro"/>
</dbReference>
<organism evidence="10 11">
    <name type="scientific">Sodiomyces alkalinus (strain CBS 110278 / VKM F-3762 / F11)</name>
    <name type="common">Alkaliphilic filamentous fungus</name>
    <dbReference type="NCBI Taxonomy" id="1314773"/>
    <lineage>
        <taxon>Eukaryota</taxon>
        <taxon>Fungi</taxon>
        <taxon>Dikarya</taxon>
        <taxon>Ascomycota</taxon>
        <taxon>Pezizomycotina</taxon>
        <taxon>Sordariomycetes</taxon>
        <taxon>Hypocreomycetidae</taxon>
        <taxon>Glomerellales</taxon>
        <taxon>Plectosphaerellaceae</taxon>
        <taxon>Sodiomyces</taxon>
    </lineage>
</organism>
<protein>
    <submittedName>
        <fullName evidence="10">Arabinanase/levansucrase/invertase</fullName>
    </submittedName>
</protein>
<feature type="active site" description="Proton acceptor" evidence="6">
    <location>
        <position position="274"/>
    </location>
</feature>
<dbReference type="InterPro" id="IPR006710">
    <property type="entry name" value="Glyco_hydro_43"/>
</dbReference>
<evidence type="ECO:0000256" key="8">
    <source>
        <dbReference type="SAM" id="MobiDB-lite"/>
    </source>
</evidence>
<evidence type="ECO:0000256" key="4">
    <source>
        <dbReference type="ARBA" id="ARBA00023277"/>
    </source>
</evidence>
<accession>A0A3N2Q3B4</accession>
<reference evidence="10 11" key="1">
    <citation type="journal article" date="2018" name="Mol. Ecol.">
        <title>The obligate alkalophilic soda-lake fungus Sodiomyces alkalinus has shifted to a protein diet.</title>
        <authorList>
            <person name="Grum-Grzhimaylo A.A."/>
            <person name="Falkoski D.L."/>
            <person name="van den Heuvel J."/>
            <person name="Valero-Jimenez C.A."/>
            <person name="Min B."/>
            <person name="Choi I.G."/>
            <person name="Lipzen A."/>
            <person name="Daum C.G."/>
            <person name="Aanen D.K."/>
            <person name="Tsang A."/>
            <person name="Henrissat B."/>
            <person name="Bilanenko E.N."/>
            <person name="de Vries R.P."/>
            <person name="van Kan J.A.L."/>
            <person name="Grigoriev I.V."/>
            <person name="Debets A.J.M."/>
        </authorList>
    </citation>
    <scope>NUCLEOTIDE SEQUENCE [LARGE SCALE GENOMIC DNA]</scope>
    <source>
        <strain evidence="10 11">F11</strain>
    </source>
</reference>
<feature type="compositionally biased region" description="Basic and acidic residues" evidence="8">
    <location>
        <begin position="158"/>
        <end position="167"/>
    </location>
</feature>
<dbReference type="InterPro" id="IPR052176">
    <property type="entry name" value="Glycosyl_Hydrlase_43_Enz"/>
</dbReference>
<keyword evidence="2" id="KW-0732">Signal</keyword>
<keyword evidence="5" id="KW-0326">Glycosidase</keyword>
<dbReference type="AlphaFoldDB" id="A0A3N2Q3B4"/>
<dbReference type="STRING" id="1314773.A0A3N2Q3B4"/>
<evidence type="ECO:0000256" key="7">
    <source>
        <dbReference type="PIRSR" id="PIRSR606710-2"/>
    </source>
</evidence>
<dbReference type="RefSeq" id="XP_028469067.1">
    <property type="nucleotide sequence ID" value="XM_028613983.1"/>
</dbReference>